<evidence type="ECO:0000313" key="3">
    <source>
        <dbReference type="Proteomes" id="UP000663499"/>
    </source>
</evidence>
<reference evidence="2" key="1">
    <citation type="submission" date="2021-03" db="EMBL/GenBank/DDBJ databases">
        <title>Alkalibacter marinus sp. nov., isolated from tidal flat sediment.</title>
        <authorList>
            <person name="Namirimu T."/>
            <person name="Yang J.-A."/>
            <person name="Yang S.-H."/>
            <person name="Kim Y.-J."/>
            <person name="Kwon K.K."/>
        </authorList>
    </citation>
    <scope>NUCLEOTIDE SEQUENCE</scope>
    <source>
        <strain evidence="2">ES005</strain>
    </source>
</reference>
<feature type="transmembrane region" description="Helical" evidence="1">
    <location>
        <begin position="33"/>
        <end position="57"/>
    </location>
</feature>
<dbReference type="InterPro" id="IPR024529">
    <property type="entry name" value="ECF_trnsprt_substrate-spec"/>
</dbReference>
<feature type="transmembrane region" description="Helical" evidence="1">
    <location>
        <begin position="98"/>
        <end position="122"/>
    </location>
</feature>
<accession>A0A974XEH4</accession>
<feature type="transmembrane region" description="Helical" evidence="1">
    <location>
        <begin position="6"/>
        <end position="26"/>
    </location>
</feature>
<keyword evidence="3" id="KW-1185">Reference proteome</keyword>
<protein>
    <submittedName>
        <fullName evidence="2">ECF transporter S component</fullName>
    </submittedName>
</protein>
<dbReference type="Pfam" id="PF12822">
    <property type="entry name" value="ECF_trnsprt"/>
    <property type="match status" value="1"/>
</dbReference>
<dbReference type="EMBL" id="CP071444">
    <property type="protein sequence ID" value="QSX08369.1"/>
    <property type="molecule type" value="Genomic_DNA"/>
</dbReference>
<feature type="transmembrane region" description="Helical" evidence="1">
    <location>
        <begin position="128"/>
        <end position="155"/>
    </location>
</feature>
<sequence>MNTKKMVLIALFVAMSFVGAQIKLVYSIALDALPAFLAAAVLGPIPGALVGFLGHMLTALTSGFPFTMIIHLVIAVTMAVICWTFGKGYGKLPWIGNVGLAVFLNGIVATLLSVVAMEWAGIVPQWQAMFLALIGPLTLASAVNVGLAGILALALEKRGVLKEVKLK</sequence>
<evidence type="ECO:0000256" key="1">
    <source>
        <dbReference type="SAM" id="Phobius"/>
    </source>
</evidence>
<gene>
    <name evidence="2" type="ORF">J0B03_11350</name>
</gene>
<proteinExistence type="predicted"/>
<dbReference type="GO" id="GO:0022857">
    <property type="term" value="F:transmembrane transporter activity"/>
    <property type="evidence" value="ECO:0007669"/>
    <property type="project" value="InterPro"/>
</dbReference>
<evidence type="ECO:0000313" key="2">
    <source>
        <dbReference type="EMBL" id="QSX08369.1"/>
    </source>
</evidence>
<organism evidence="2 3">
    <name type="scientific">Alkalibacter rhizosphaerae</name>
    <dbReference type="NCBI Taxonomy" id="2815577"/>
    <lineage>
        <taxon>Bacteria</taxon>
        <taxon>Bacillati</taxon>
        <taxon>Bacillota</taxon>
        <taxon>Clostridia</taxon>
        <taxon>Eubacteriales</taxon>
        <taxon>Eubacteriaceae</taxon>
        <taxon>Alkalibacter</taxon>
    </lineage>
</organism>
<dbReference type="RefSeq" id="WP_207299711.1">
    <property type="nucleotide sequence ID" value="NZ_CP071444.1"/>
</dbReference>
<dbReference type="Gene3D" id="1.10.1760.20">
    <property type="match status" value="1"/>
</dbReference>
<dbReference type="Proteomes" id="UP000663499">
    <property type="component" value="Chromosome"/>
</dbReference>
<dbReference type="AlphaFoldDB" id="A0A974XEH4"/>
<feature type="transmembrane region" description="Helical" evidence="1">
    <location>
        <begin position="63"/>
        <end position="86"/>
    </location>
</feature>
<keyword evidence="1" id="KW-1133">Transmembrane helix</keyword>
<dbReference type="KEGG" id="alka:J0B03_11350"/>
<keyword evidence="1" id="KW-0472">Membrane</keyword>
<name>A0A974XEH4_9FIRM</name>
<keyword evidence="1" id="KW-0812">Transmembrane</keyword>